<accession>A0ABR4BEW9</accession>
<evidence type="ECO:0000313" key="2">
    <source>
        <dbReference type="EMBL" id="KAL2056397.1"/>
    </source>
</evidence>
<feature type="domain" description="F-box" evidence="1">
    <location>
        <begin position="2"/>
        <end position="47"/>
    </location>
</feature>
<dbReference type="Pfam" id="PF08755">
    <property type="entry name" value="YccV-like"/>
    <property type="match status" value="1"/>
</dbReference>
<dbReference type="PANTHER" id="PTHR31350:SF27">
    <property type="entry name" value="HEMIMETHYLATED DNA-BINDING DOMAIN-CONTAINING PROTEIN"/>
    <property type="match status" value="1"/>
</dbReference>
<organism evidence="2 3">
    <name type="scientific">Lepraria finkii</name>
    <dbReference type="NCBI Taxonomy" id="1340010"/>
    <lineage>
        <taxon>Eukaryota</taxon>
        <taxon>Fungi</taxon>
        <taxon>Dikarya</taxon>
        <taxon>Ascomycota</taxon>
        <taxon>Pezizomycotina</taxon>
        <taxon>Lecanoromycetes</taxon>
        <taxon>OSLEUM clade</taxon>
        <taxon>Lecanoromycetidae</taxon>
        <taxon>Lecanorales</taxon>
        <taxon>Lecanorineae</taxon>
        <taxon>Stereocaulaceae</taxon>
        <taxon>Lepraria</taxon>
    </lineage>
</organism>
<evidence type="ECO:0000313" key="3">
    <source>
        <dbReference type="Proteomes" id="UP001590951"/>
    </source>
</evidence>
<gene>
    <name evidence="2" type="ORF">ABVK25_003420</name>
</gene>
<dbReference type="SUPFAM" id="SSF141255">
    <property type="entry name" value="YccV-like"/>
    <property type="match status" value="1"/>
</dbReference>
<dbReference type="Proteomes" id="UP001590951">
    <property type="component" value="Unassembled WGS sequence"/>
</dbReference>
<dbReference type="Pfam" id="PF13369">
    <property type="entry name" value="Transglut_core2"/>
    <property type="match status" value="1"/>
</dbReference>
<dbReference type="InterPro" id="IPR036047">
    <property type="entry name" value="F-box-like_dom_sf"/>
</dbReference>
<dbReference type="EMBL" id="JBHFEH010000008">
    <property type="protein sequence ID" value="KAL2056397.1"/>
    <property type="molecule type" value="Genomic_DNA"/>
</dbReference>
<dbReference type="Pfam" id="PF12937">
    <property type="entry name" value="F-box-like"/>
    <property type="match status" value="1"/>
</dbReference>
<name>A0ABR4BEW9_9LECA</name>
<sequence length="588" mass="66771">MTVTLSELPTEVIYQILLHLPPSSVPNLQQVSTQFNELSQPLLWRHYCSTLYHYWSTEHDVEQKFNEPVAKVDWKKLFAERHEINRLTSREIDSILASQVGRIEKTEKIVAHGYDAKDTLLRHLNLDGDAEDILARRFYSDAVLGSVHRTMAIEEWVKLKDGQAVPLERALAAFDLFVLHGRKGDFDEISALLDQIAEQVRAEDADFTDRSPRRKAIALAEYLNRLNLTGIQGDAHYHDLQNNFIGIALQDNDHPSLPLTSVAIYCCIAKRLGIDAHPCGFPFHVLAIVKPPPGLTMDGYDVQPGAESPTPMYMDPFRSSEETDPNDLKAQLQSLGIPLSHHLELLDASPTDEIVRRSAKNIITSVQTFPRHNGPGPRSATSSFPDHEGAFYAALWALMLLPDGSHYSAGMQRARYLNFILERLEKQTVMDVGLIEKHILPLIEDPTQYGGLLDNIRVMRSGDRMPKQIKARNTRDTREKVKYKVGQVFHHKRYHYQAVITGWDVECAATSDWMDHMGIHTLSKGQHQSFYHVLVDDRSVRYVAEENIAIVQQEVGPELMALAGQHFKRFDEASRTFVSNIKDEYPDD</sequence>
<dbReference type="InterPro" id="IPR032698">
    <property type="entry name" value="SirB1_N"/>
</dbReference>
<dbReference type="PROSITE" id="PS50181">
    <property type="entry name" value="FBOX"/>
    <property type="match status" value="1"/>
</dbReference>
<keyword evidence="3" id="KW-1185">Reference proteome</keyword>
<evidence type="ECO:0000259" key="1">
    <source>
        <dbReference type="PROSITE" id="PS50181"/>
    </source>
</evidence>
<dbReference type="PANTHER" id="PTHR31350">
    <property type="entry name" value="SI:DKEY-261L7.2"/>
    <property type="match status" value="1"/>
</dbReference>
<dbReference type="InterPro" id="IPR036623">
    <property type="entry name" value="Hemimethylated_DNA-bd_sf"/>
</dbReference>
<dbReference type="Gene3D" id="1.20.1280.50">
    <property type="match status" value="1"/>
</dbReference>
<dbReference type="SUPFAM" id="SSF81383">
    <property type="entry name" value="F-box domain"/>
    <property type="match status" value="1"/>
</dbReference>
<dbReference type="SMART" id="SM00256">
    <property type="entry name" value="FBOX"/>
    <property type="match status" value="1"/>
</dbReference>
<comment type="caution">
    <text evidence="2">The sequence shown here is derived from an EMBL/GenBank/DDBJ whole genome shotgun (WGS) entry which is preliminary data.</text>
</comment>
<dbReference type="NCBIfam" id="TIGR02097">
    <property type="entry name" value="yccV"/>
    <property type="match status" value="1"/>
</dbReference>
<protein>
    <recommendedName>
        <fullName evidence="1">F-box domain-containing protein</fullName>
    </recommendedName>
</protein>
<dbReference type="SMART" id="SM00992">
    <property type="entry name" value="YccV-like"/>
    <property type="match status" value="1"/>
</dbReference>
<dbReference type="Gene3D" id="2.30.30.390">
    <property type="entry name" value="Hemimethylated DNA-binding domain"/>
    <property type="match status" value="1"/>
</dbReference>
<dbReference type="InterPro" id="IPR001810">
    <property type="entry name" value="F-box_dom"/>
</dbReference>
<dbReference type="InterPro" id="IPR011722">
    <property type="entry name" value="Hemimethylated_DNA-bd_dom"/>
</dbReference>
<reference evidence="2 3" key="1">
    <citation type="submission" date="2024-09" db="EMBL/GenBank/DDBJ databases">
        <title>Rethinking Asexuality: The Enigmatic Case of Functional Sexual Genes in Lepraria (Stereocaulaceae).</title>
        <authorList>
            <person name="Doellman M."/>
            <person name="Sun Y."/>
            <person name="Barcenas-Pena A."/>
            <person name="Lumbsch H.T."/>
            <person name="Grewe F."/>
        </authorList>
    </citation>
    <scope>NUCLEOTIDE SEQUENCE [LARGE SCALE GENOMIC DNA]</scope>
    <source>
        <strain evidence="2 3">Grewe 0041</strain>
    </source>
</reference>
<proteinExistence type="predicted"/>